<keyword evidence="6 11" id="KW-0159">Chromosome partition</keyword>
<evidence type="ECO:0000259" key="12">
    <source>
        <dbReference type="PROSITE" id="PS51898"/>
    </source>
</evidence>
<dbReference type="AlphaFoldDB" id="A0A498C6Q8"/>
<feature type="active site" evidence="11">
    <location>
        <position position="271"/>
    </location>
</feature>
<dbReference type="GO" id="GO:0009037">
    <property type="term" value="F:tyrosine-based site-specific recombinase activity"/>
    <property type="evidence" value="ECO:0007669"/>
    <property type="project" value="UniProtKB-UniRule"/>
</dbReference>
<dbReference type="GO" id="GO:0006313">
    <property type="term" value="P:DNA transposition"/>
    <property type="evidence" value="ECO:0007669"/>
    <property type="project" value="UniProtKB-UniRule"/>
</dbReference>
<evidence type="ECO:0000256" key="4">
    <source>
        <dbReference type="ARBA" id="ARBA00022490"/>
    </source>
</evidence>
<evidence type="ECO:0000256" key="1">
    <source>
        <dbReference type="ARBA" id="ARBA00004496"/>
    </source>
</evidence>
<dbReference type="Gene3D" id="1.10.150.130">
    <property type="match status" value="1"/>
</dbReference>
<comment type="subunit">
    <text evidence="11">Forms a cyclic heterotetrameric complex composed of two molecules of XerC and two molecules of XerD.</text>
</comment>
<dbReference type="GO" id="GO:0051301">
    <property type="term" value="P:cell division"/>
    <property type="evidence" value="ECO:0007669"/>
    <property type="project" value="UniProtKB-KW"/>
</dbReference>
<dbReference type="GO" id="GO:0003677">
    <property type="term" value="F:DNA binding"/>
    <property type="evidence" value="ECO:0007669"/>
    <property type="project" value="UniProtKB-UniRule"/>
</dbReference>
<evidence type="ECO:0000256" key="9">
    <source>
        <dbReference type="ARBA" id="ARBA00023172"/>
    </source>
</evidence>
<organism evidence="14 15">
    <name type="scientific">Stenotrophomonas rhizophila</name>
    <dbReference type="NCBI Taxonomy" id="216778"/>
    <lineage>
        <taxon>Bacteria</taxon>
        <taxon>Pseudomonadati</taxon>
        <taxon>Pseudomonadota</taxon>
        <taxon>Gammaproteobacteria</taxon>
        <taxon>Lysobacterales</taxon>
        <taxon>Lysobacteraceae</taxon>
        <taxon>Stenotrophomonas</taxon>
    </lineage>
</organism>
<dbReference type="InterPro" id="IPR010998">
    <property type="entry name" value="Integrase_recombinase_N"/>
</dbReference>
<dbReference type="SUPFAM" id="SSF56349">
    <property type="entry name" value="DNA breaking-rejoining enzymes"/>
    <property type="match status" value="1"/>
</dbReference>
<dbReference type="EMBL" id="RCDC01000006">
    <property type="protein sequence ID" value="RLK51944.1"/>
    <property type="molecule type" value="Genomic_DNA"/>
</dbReference>
<keyword evidence="5 11" id="KW-0132">Cell division</keyword>
<evidence type="ECO:0000256" key="3">
    <source>
        <dbReference type="ARBA" id="ARBA00015810"/>
    </source>
</evidence>
<evidence type="ECO:0000259" key="13">
    <source>
        <dbReference type="PROSITE" id="PS51900"/>
    </source>
</evidence>
<name>A0A498C6Q8_9GAMM</name>
<dbReference type="PANTHER" id="PTHR30349:SF90">
    <property type="entry name" value="TYROSINE RECOMBINASE XERD"/>
    <property type="match status" value="1"/>
</dbReference>
<feature type="active site" evidence="11">
    <location>
        <position position="297"/>
    </location>
</feature>
<dbReference type="NCBIfam" id="TIGR02225">
    <property type="entry name" value="recomb_XerD"/>
    <property type="match status" value="1"/>
</dbReference>
<dbReference type="InterPro" id="IPR050090">
    <property type="entry name" value="Tyrosine_recombinase_XerCD"/>
</dbReference>
<dbReference type="RefSeq" id="WP_121042613.1">
    <property type="nucleotide sequence ID" value="NZ_RCDC01000006.1"/>
</dbReference>
<evidence type="ECO:0000256" key="5">
    <source>
        <dbReference type="ARBA" id="ARBA00022618"/>
    </source>
</evidence>
<feature type="domain" description="Tyr recombinase" evidence="12">
    <location>
        <begin position="128"/>
        <end position="319"/>
    </location>
</feature>
<dbReference type="HAMAP" id="MF_01807">
    <property type="entry name" value="Recomb_XerD"/>
    <property type="match status" value="1"/>
</dbReference>
<dbReference type="CDD" id="cd00798">
    <property type="entry name" value="INT_XerDC_C"/>
    <property type="match status" value="1"/>
</dbReference>
<comment type="caution">
    <text evidence="14">The sequence shown here is derived from an EMBL/GenBank/DDBJ whole genome shotgun (WGS) entry which is preliminary data.</text>
</comment>
<dbReference type="InterPro" id="IPR023009">
    <property type="entry name" value="Tyrosine_recombinase_XerC/XerD"/>
</dbReference>
<comment type="subcellular location">
    <subcellularLocation>
        <location evidence="1 11">Cytoplasm</location>
    </subcellularLocation>
</comment>
<evidence type="ECO:0000256" key="11">
    <source>
        <dbReference type="HAMAP-Rule" id="MF_01807"/>
    </source>
</evidence>
<dbReference type="PROSITE" id="PS51900">
    <property type="entry name" value="CB"/>
    <property type="match status" value="1"/>
</dbReference>
<dbReference type="GO" id="GO:0007059">
    <property type="term" value="P:chromosome segregation"/>
    <property type="evidence" value="ECO:0007669"/>
    <property type="project" value="UniProtKB-UniRule"/>
</dbReference>
<evidence type="ECO:0000256" key="8">
    <source>
        <dbReference type="ARBA" id="ARBA00023125"/>
    </source>
</evidence>
<evidence type="ECO:0000256" key="6">
    <source>
        <dbReference type="ARBA" id="ARBA00022829"/>
    </source>
</evidence>
<comment type="similarity">
    <text evidence="2 11">Belongs to the 'phage' integrase family. XerD subfamily.</text>
</comment>
<evidence type="ECO:0000256" key="2">
    <source>
        <dbReference type="ARBA" id="ARBA00010450"/>
    </source>
</evidence>
<sequence length="325" mass="36176">MSDATTPALRRQLIQHLPELREDDNVRIQRFLDTAWAEHGLARASLDSYRRDLEGLARWRDGAAGGLAGLDRAGLFDYLAWRSRHGWSPRSNARLLSALRAFFADAVRRGERGDDPSALLDPPKLPRLLPKALAESQIDALLASPDIETPLGLRDRAMLELMYAAGLRVSELVNLPANAVNLRQGVLRVTGKGSKERLVPLGEESQHWLERYLAESRPQLTGKRNVPTPQEGAVPMFLAPSLHPLSRQQFWGLVKTYAVLAGIDPARISPHGLRHSFATHLLNRGADLRALQMLLGHSSLSTTQIYTLVAREHLQKLHAKHHPRG</sequence>
<evidence type="ECO:0000313" key="15">
    <source>
        <dbReference type="Proteomes" id="UP000274786"/>
    </source>
</evidence>
<dbReference type="Gene3D" id="1.10.443.10">
    <property type="entry name" value="Intergrase catalytic core"/>
    <property type="match status" value="1"/>
</dbReference>
<keyword evidence="7 11" id="KW-0229">DNA integration</keyword>
<dbReference type="OrthoDB" id="9801717at2"/>
<dbReference type="Pfam" id="PF02899">
    <property type="entry name" value="Phage_int_SAM_1"/>
    <property type="match status" value="1"/>
</dbReference>
<dbReference type="PROSITE" id="PS51898">
    <property type="entry name" value="TYR_RECOMBINASE"/>
    <property type="match status" value="1"/>
</dbReference>
<evidence type="ECO:0000313" key="14">
    <source>
        <dbReference type="EMBL" id="RLK51944.1"/>
    </source>
</evidence>
<feature type="active site" description="O-(3'-phospho-DNA)-tyrosine intermediate" evidence="11">
    <location>
        <position position="306"/>
    </location>
</feature>
<dbReference type="InterPro" id="IPR002104">
    <property type="entry name" value="Integrase_catalytic"/>
</dbReference>
<feature type="active site" evidence="11">
    <location>
        <position position="274"/>
    </location>
</feature>
<keyword evidence="4 11" id="KW-0963">Cytoplasm</keyword>
<dbReference type="InterPro" id="IPR004107">
    <property type="entry name" value="Integrase_SAM-like_N"/>
</dbReference>
<dbReference type="PANTHER" id="PTHR30349">
    <property type="entry name" value="PHAGE INTEGRASE-RELATED"/>
    <property type="match status" value="1"/>
</dbReference>
<evidence type="ECO:0000256" key="10">
    <source>
        <dbReference type="ARBA" id="ARBA00023306"/>
    </source>
</evidence>
<feature type="active site" evidence="11">
    <location>
        <position position="192"/>
    </location>
</feature>
<dbReference type="InterPro" id="IPR044068">
    <property type="entry name" value="CB"/>
</dbReference>
<dbReference type="Proteomes" id="UP000274786">
    <property type="component" value="Unassembled WGS sequence"/>
</dbReference>
<protein>
    <recommendedName>
        <fullName evidence="3 11">Tyrosine recombinase XerD</fullName>
    </recommendedName>
</protein>
<feature type="domain" description="Core-binding (CB)" evidence="13">
    <location>
        <begin position="22"/>
        <end position="107"/>
    </location>
</feature>
<dbReference type="Pfam" id="PF00589">
    <property type="entry name" value="Phage_integrase"/>
    <property type="match status" value="1"/>
</dbReference>
<dbReference type="SUPFAM" id="SSF47823">
    <property type="entry name" value="lambda integrase-like, N-terminal domain"/>
    <property type="match status" value="1"/>
</dbReference>
<accession>A0A498C6Q8</accession>
<evidence type="ECO:0000256" key="7">
    <source>
        <dbReference type="ARBA" id="ARBA00022908"/>
    </source>
</evidence>
<dbReference type="InterPro" id="IPR011932">
    <property type="entry name" value="Recomb_XerD"/>
</dbReference>
<reference evidence="14 15" key="1">
    <citation type="submission" date="2018-10" db="EMBL/GenBank/DDBJ databases">
        <title>Comparative analysis of microorganisms from saline springs in Andes Mountain Range, Colombia.</title>
        <authorList>
            <person name="Rubin E."/>
        </authorList>
    </citation>
    <scope>NUCLEOTIDE SEQUENCE [LARGE SCALE GENOMIC DNA]</scope>
    <source>
        <strain evidence="14 15">USBA GBX 843</strain>
    </source>
</reference>
<dbReference type="InterPro" id="IPR013762">
    <property type="entry name" value="Integrase-like_cat_sf"/>
</dbReference>
<comment type="function">
    <text evidence="11">Site-specific tyrosine recombinase, which acts by catalyzing the cutting and rejoining of the recombining DNA molecules. The XerC-XerD complex is essential to convert dimers of the bacterial chromosome into monomers to permit their segregation at cell division. It also contributes to the segregational stability of plasmids.</text>
</comment>
<proteinExistence type="inferred from homology"/>
<keyword evidence="10 11" id="KW-0131">Cell cycle</keyword>
<keyword evidence="9 11" id="KW-0233">DNA recombination</keyword>
<dbReference type="InterPro" id="IPR011010">
    <property type="entry name" value="DNA_brk_join_enz"/>
</dbReference>
<feature type="active site" evidence="11">
    <location>
        <position position="168"/>
    </location>
</feature>
<dbReference type="HAMAP" id="MF_01808">
    <property type="entry name" value="Recomb_XerC_XerD"/>
    <property type="match status" value="1"/>
</dbReference>
<dbReference type="NCBIfam" id="NF001399">
    <property type="entry name" value="PRK00283.1"/>
    <property type="match status" value="1"/>
</dbReference>
<keyword evidence="8 11" id="KW-0238">DNA-binding</keyword>
<dbReference type="GO" id="GO:0005737">
    <property type="term" value="C:cytoplasm"/>
    <property type="evidence" value="ECO:0007669"/>
    <property type="project" value="UniProtKB-SubCell"/>
</dbReference>
<gene>
    <name evidence="11" type="primary">xerD</name>
    <name evidence="14" type="ORF">BCL79_3087</name>
</gene>